<evidence type="ECO:0000256" key="8">
    <source>
        <dbReference type="SAM" id="Phobius"/>
    </source>
</evidence>
<evidence type="ECO:0000313" key="11">
    <source>
        <dbReference type="Proteomes" id="UP001597286"/>
    </source>
</evidence>
<keyword evidence="7 10" id="KW-0407">Ion channel</keyword>
<feature type="domain" description="Potassium channel" evidence="9">
    <location>
        <begin position="122"/>
        <end position="200"/>
    </location>
</feature>
<reference evidence="11" key="1">
    <citation type="journal article" date="2019" name="Int. J. Syst. Evol. Microbiol.">
        <title>The Global Catalogue of Microorganisms (GCM) 10K type strain sequencing project: providing services to taxonomists for standard genome sequencing and annotation.</title>
        <authorList>
            <consortium name="The Broad Institute Genomics Platform"/>
            <consortium name="The Broad Institute Genome Sequencing Center for Infectious Disease"/>
            <person name="Wu L."/>
            <person name="Ma J."/>
        </authorList>
    </citation>
    <scope>NUCLEOTIDE SEQUENCE [LARGE SCALE GENOMIC DNA]</scope>
    <source>
        <strain evidence="11">DT72</strain>
    </source>
</reference>
<dbReference type="Gene3D" id="1.20.5.110">
    <property type="match status" value="1"/>
</dbReference>
<accession>A0ABW4P0Y2</accession>
<keyword evidence="6 8" id="KW-0472">Membrane</keyword>
<keyword evidence="11" id="KW-1185">Reference proteome</keyword>
<organism evidence="10 11">
    <name type="scientific">Rhodococcus gannanensis</name>
    <dbReference type="NCBI Taxonomy" id="1960308"/>
    <lineage>
        <taxon>Bacteria</taxon>
        <taxon>Bacillati</taxon>
        <taxon>Actinomycetota</taxon>
        <taxon>Actinomycetes</taxon>
        <taxon>Mycobacteriales</taxon>
        <taxon>Nocardiaceae</taxon>
        <taxon>Rhodococcus</taxon>
    </lineage>
</organism>
<protein>
    <submittedName>
        <fullName evidence="10">Potassium channel family protein</fullName>
    </submittedName>
</protein>
<keyword evidence="5" id="KW-0406">Ion transport</keyword>
<feature type="transmembrane region" description="Helical" evidence="8">
    <location>
        <begin position="71"/>
        <end position="92"/>
    </location>
</feature>
<comment type="subcellular location">
    <subcellularLocation>
        <location evidence="1">Membrane</location>
        <topology evidence="1">Multi-pass membrane protein</topology>
    </subcellularLocation>
</comment>
<dbReference type="PANTHER" id="PTHR11537:SF254">
    <property type="entry name" value="POTASSIUM VOLTAGE-GATED CHANNEL PROTEIN SHAB"/>
    <property type="match status" value="1"/>
</dbReference>
<dbReference type="Proteomes" id="UP001597286">
    <property type="component" value="Unassembled WGS sequence"/>
</dbReference>
<evidence type="ECO:0000256" key="3">
    <source>
        <dbReference type="ARBA" id="ARBA00022692"/>
    </source>
</evidence>
<dbReference type="EMBL" id="JBHUFB010000001">
    <property type="protein sequence ID" value="MFD1810640.1"/>
    <property type="molecule type" value="Genomic_DNA"/>
</dbReference>
<proteinExistence type="predicted"/>
<keyword evidence="4 8" id="KW-1133">Transmembrane helix</keyword>
<evidence type="ECO:0000313" key="10">
    <source>
        <dbReference type="EMBL" id="MFD1810640.1"/>
    </source>
</evidence>
<dbReference type="InterPro" id="IPR013099">
    <property type="entry name" value="K_chnl_dom"/>
</dbReference>
<name>A0ABW4P0Y2_9NOCA</name>
<dbReference type="Gene3D" id="1.20.120.350">
    <property type="entry name" value="Voltage-gated potassium channels. Chain C"/>
    <property type="match status" value="1"/>
</dbReference>
<dbReference type="Gene3D" id="1.10.287.70">
    <property type="match status" value="1"/>
</dbReference>
<feature type="transmembrane region" description="Helical" evidence="8">
    <location>
        <begin position="13"/>
        <end position="34"/>
    </location>
</feature>
<evidence type="ECO:0000256" key="1">
    <source>
        <dbReference type="ARBA" id="ARBA00004141"/>
    </source>
</evidence>
<dbReference type="InterPro" id="IPR028325">
    <property type="entry name" value="VG_K_chnl"/>
</dbReference>
<comment type="caution">
    <text evidence="10">The sequence shown here is derived from an EMBL/GenBank/DDBJ whole genome shotgun (WGS) entry which is preliminary data.</text>
</comment>
<evidence type="ECO:0000256" key="2">
    <source>
        <dbReference type="ARBA" id="ARBA00022448"/>
    </source>
</evidence>
<feature type="transmembrane region" description="Helical" evidence="8">
    <location>
        <begin position="113"/>
        <end position="133"/>
    </location>
</feature>
<evidence type="ECO:0000256" key="4">
    <source>
        <dbReference type="ARBA" id="ARBA00022989"/>
    </source>
</evidence>
<gene>
    <name evidence="10" type="ORF">ACFSJG_00300</name>
</gene>
<keyword evidence="3 8" id="KW-0812">Transmembrane</keyword>
<evidence type="ECO:0000256" key="5">
    <source>
        <dbReference type="ARBA" id="ARBA00023065"/>
    </source>
</evidence>
<feature type="transmembrane region" description="Helical" evidence="8">
    <location>
        <begin position="175"/>
        <end position="200"/>
    </location>
</feature>
<dbReference type="GO" id="GO:0034220">
    <property type="term" value="P:monoatomic ion transmembrane transport"/>
    <property type="evidence" value="ECO:0007669"/>
    <property type="project" value="UniProtKB-KW"/>
</dbReference>
<dbReference type="SUPFAM" id="SSF81324">
    <property type="entry name" value="Voltage-gated potassium channels"/>
    <property type="match status" value="1"/>
</dbReference>
<dbReference type="InterPro" id="IPR027359">
    <property type="entry name" value="Volt_channel_dom_sf"/>
</dbReference>
<dbReference type="PANTHER" id="PTHR11537">
    <property type="entry name" value="VOLTAGE-GATED POTASSIUM CHANNEL"/>
    <property type="match status" value="1"/>
</dbReference>
<dbReference type="Pfam" id="PF07885">
    <property type="entry name" value="Ion_trans_2"/>
    <property type="match status" value="1"/>
</dbReference>
<evidence type="ECO:0000259" key="9">
    <source>
        <dbReference type="Pfam" id="PF07885"/>
    </source>
</evidence>
<dbReference type="RefSeq" id="WP_378483200.1">
    <property type="nucleotide sequence ID" value="NZ_JBHUFB010000001.1"/>
</dbReference>
<sequence>MVDQQTWERRTEWPMAGIAFLFLIAYSCQVLLTLTPNWHTVCEAVITGSWVLFVVDYVARLVLAERRLHWFFHHLLEFLVVVLPAIRPLRLLRLVAMVTVMQRAIGGAIRGKVLIYTICTSTLLLYVASLAMLEAERDHPDSSVKTFGEALWWSMTTVTTVGYGDYSPVTTTGRLIAAALMIGGISLIGVVTATIASWIVEQVAEEDAAKQAATAHQIEELRHEVRRLTESLSASEQKMPTS</sequence>
<evidence type="ECO:0000256" key="6">
    <source>
        <dbReference type="ARBA" id="ARBA00023136"/>
    </source>
</evidence>
<keyword evidence="2" id="KW-0813">Transport</keyword>
<evidence type="ECO:0000256" key="7">
    <source>
        <dbReference type="ARBA" id="ARBA00023303"/>
    </source>
</evidence>